<sequence>MMFENRCKIRYFIDKKKKKKKNRLFLFILFGSLAFCINKLTCPLILAAAVSACSIPHNLSRTLFRDLSANLLTSNFWLIHFEVEQLFFLLMPIDNMGHIIRLQHSFFTTSILRTYNKGNLRTIKLIIKFNHNSYFRKVPSMPQIPMPSTISLVSLNGTVSGVFNKVPCSNATPKLQK</sequence>
<evidence type="ECO:0000313" key="1">
    <source>
        <dbReference type="EMBL" id="KAE9539512.1"/>
    </source>
</evidence>
<name>A0A6G0TUW0_APHGL</name>
<protein>
    <submittedName>
        <fullName evidence="1">Uncharacterized protein</fullName>
    </submittedName>
</protein>
<gene>
    <name evidence="1" type="ORF">AGLY_004764</name>
</gene>
<dbReference type="EMBL" id="VYZN01000014">
    <property type="protein sequence ID" value="KAE9539512.1"/>
    <property type="molecule type" value="Genomic_DNA"/>
</dbReference>
<proteinExistence type="predicted"/>
<comment type="caution">
    <text evidence="1">The sequence shown here is derived from an EMBL/GenBank/DDBJ whole genome shotgun (WGS) entry which is preliminary data.</text>
</comment>
<evidence type="ECO:0000313" key="2">
    <source>
        <dbReference type="Proteomes" id="UP000475862"/>
    </source>
</evidence>
<reference evidence="1 2" key="1">
    <citation type="submission" date="2019-08" db="EMBL/GenBank/DDBJ databases">
        <title>The genome of the soybean aphid Biotype 1, its phylome, world population structure and adaptation to the North American continent.</title>
        <authorList>
            <person name="Giordano R."/>
            <person name="Donthu R.K."/>
            <person name="Hernandez A.G."/>
            <person name="Wright C.L."/>
            <person name="Zimin A.V."/>
        </authorList>
    </citation>
    <scope>NUCLEOTIDE SEQUENCE [LARGE SCALE GENOMIC DNA]</scope>
    <source>
        <tissue evidence="1">Whole aphids</tissue>
    </source>
</reference>
<dbReference type="Proteomes" id="UP000475862">
    <property type="component" value="Unassembled WGS sequence"/>
</dbReference>
<organism evidence="1 2">
    <name type="scientific">Aphis glycines</name>
    <name type="common">Soybean aphid</name>
    <dbReference type="NCBI Taxonomy" id="307491"/>
    <lineage>
        <taxon>Eukaryota</taxon>
        <taxon>Metazoa</taxon>
        <taxon>Ecdysozoa</taxon>
        <taxon>Arthropoda</taxon>
        <taxon>Hexapoda</taxon>
        <taxon>Insecta</taxon>
        <taxon>Pterygota</taxon>
        <taxon>Neoptera</taxon>
        <taxon>Paraneoptera</taxon>
        <taxon>Hemiptera</taxon>
        <taxon>Sternorrhyncha</taxon>
        <taxon>Aphidomorpha</taxon>
        <taxon>Aphidoidea</taxon>
        <taxon>Aphididae</taxon>
        <taxon>Aphidini</taxon>
        <taxon>Aphis</taxon>
        <taxon>Aphis</taxon>
    </lineage>
</organism>
<keyword evidence="2" id="KW-1185">Reference proteome</keyword>
<accession>A0A6G0TUW0</accession>
<dbReference type="AlphaFoldDB" id="A0A6G0TUW0"/>